<keyword evidence="1" id="KW-1133">Transmembrane helix</keyword>
<keyword evidence="4" id="KW-1185">Reference proteome</keyword>
<keyword evidence="1" id="KW-0472">Membrane</keyword>
<evidence type="ECO:0000256" key="1">
    <source>
        <dbReference type="SAM" id="Phobius"/>
    </source>
</evidence>
<proteinExistence type="predicted"/>
<keyword evidence="1" id="KW-0812">Transmembrane</keyword>
<evidence type="ECO:0000313" key="3">
    <source>
        <dbReference type="EMBL" id="MCK8492276.1"/>
    </source>
</evidence>
<name>A0ABT0HJG3_9BACT</name>
<protein>
    <submittedName>
        <fullName evidence="3">DUF4129 domain-containing protein</fullName>
    </submittedName>
</protein>
<dbReference type="Pfam" id="PF13559">
    <property type="entry name" value="DUF4129"/>
    <property type="match status" value="1"/>
</dbReference>
<organism evidence="3 4">
    <name type="scientific">Spirosoma liriopis</name>
    <dbReference type="NCBI Taxonomy" id="2937440"/>
    <lineage>
        <taxon>Bacteria</taxon>
        <taxon>Pseudomonadati</taxon>
        <taxon>Bacteroidota</taxon>
        <taxon>Cytophagia</taxon>
        <taxon>Cytophagales</taxon>
        <taxon>Cytophagaceae</taxon>
        <taxon>Spirosoma</taxon>
    </lineage>
</organism>
<gene>
    <name evidence="3" type="ORF">M0L20_10485</name>
</gene>
<feature type="transmembrane region" description="Helical" evidence="1">
    <location>
        <begin position="124"/>
        <end position="142"/>
    </location>
</feature>
<dbReference type="EMBL" id="JALPRF010000002">
    <property type="protein sequence ID" value="MCK8492276.1"/>
    <property type="molecule type" value="Genomic_DNA"/>
</dbReference>
<feature type="domain" description="Protein-glutamine gamma-glutamyltransferase-like C-terminal" evidence="2">
    <location>
        <begin position="194"/>
        <end position="260"/>
    </location>
</feature>
<evidence type="ECO:0000313" key="4">
    <source>
        <dbReference type="Proteomes" id="UP001202180"/>
    </source>
</evidence>
<comment type="caution">
    <text evidence="3">The sequence shown here is derived from an EMBL/GenBank/DDBJ whole genome shotgun (WGS) entry which is preliminary data.</text>
</comment>
<evidence type="ECO:0000259" key="2">
    <source>
        <dbReference type="Pfam" id="PF13559"/>
    </source>
</evidence>
<sequence>MKVVFNAMKRGKQRMSSLIDCSFVKILVSSRQGVWAMLILVISVHAPVLAQTTKPQTQSVVASDDRSAIRVRYPMPEKLSDFQTDRDYQYDHEAPPPENPVARFFYWLYTKIMRFLRSDAYQNVWQYVILAGVAGFVVYLLMKAEVLGFLFPKKAQTSTLDYENLSENIHAINFDAAIDEAVGQRNFRQAVRLLYLQTLKRLTDPGLIHYKPDKTNQHYINELAKTPLQTDFERLTRQFEFIWYGDFPIDEHQFTLLRKAFGDFSTTQLQTVR</sequence>
<dbReference type="InterPro" id="IPR025403">
    <property type="entry name" value="TgpA-like_C"/>
</dbReference>
<dbReference type="Proteomes" id="UP001202180">
    <property type="component" value="Unassembled WGS sequence"/>
</dbReference>
<accession>A0ABT0HJG3</accession>
<reference evidence="3 4" key="1">
    <citation type="submission" date="2022-04" db="EMBL/GenBank/DDBJ databases">
        <title>Spirosoma sp. strain RP8 genome sequencing and assembly.</title>
        <authorList>
            <person name="Jung Y."/>
        </authorList>
    </citation>
    <scope>NUCLEOTIDE SEQUENCE [LARGE SCALE GENOMIC DNA]</scope>
    <source>
        <strain evidence="3 4">RP8</strain>
    </source>
</reference>